<feature type="non-terminal residue" evidence="2">
    <location>
        <position position="1"/>
    </location>
</feature>
<keyword evidence="3" id="KW-1185">Reference proteome</keyword>
<accession>A0AA38LN10</accession>
<evidence type="ECO:0000313" key="2">
    <source>
        <dbReference type="EMBL" id="KAH9329869.1"/>
    </source>
</evidence>
<proteinExistence type="predicted"/>
<dbReference type="AlphaFoldDB" id="A0AA38LN10"/>
<evidence type="ECO:0000313" key="3">
    <source>
        <dbReference type="Proteomes" id="UP000824469"/>
    </source>
</evidence>
<feature type="non-terminal residue" evidence="2">
    <location>
        <position position="174"/>
    </location>
</feature>
<feature type="compositionally biased region" description="Basic and acidic residues" evidence="1">
    <location>
        <begin position="94"/>
        <end position="107"/>
    </location>
</feature>
<feature type="region of interest" description="Disordered" evidence="1">
    <location>
        <begin position="94"/>
        <end position="149"/>
    </location>
</feature>
<gene>
    <name evidence="2" type="ORF">KI387_001977</name>
</gene>
<protein>
    <submittedName>
        <fullName evidence="2">Uncharacterized protein</fullName>
    </submittedName>
</protein>
<reference evidence="2 3" key="1">
    <citation type="journal article" date="2021" name="Nat. Plants">
        <title>The Taxus genome provides insights into paclitaxel biosynthesis.</title>
        <authorList>
            <person name="Xiong X."/>
            <person name="Gou J."/>
            <person name="Liao Q."/>
            <person name="Li Y."/>
            <person name="Zhou Q."/>
            <person name="Bi G."/>
            <person name="Li C."/>
            <person name="Du R."/>
            <person name="Wang X."/>
            <person name="Sun T."/>
            <person name="Guo L."/>
            <person name="Liang H."/>
            <person name="Lu P."/>
            <person name="Wu Y."/>
            <person name="Zhang Z."/>
            <person name="Ro D.K."/>
            <person name="Shang Y."/>
            <person name="Huang S."/>
            <person name="Yan J."/>
        </authorList>
    </citation>
    <scope>NUCLEOTIDE SEQUENCE [LARGE SCALE GENOMIC DNA]</scope>
    <source>
        <strain evidence="2">Ta-2019</strain>
    </source>
</reference>
<comment type="caution">
    <text evidence="2">The sequence shown here is derived from an EMBL/GenBank/DDBJ whole genome shotgun (WGS) entry which is preliminary data.</text>
</comment>
<dbReference type="Proteomes" id="UP000824469">
    <property type="component" value="Unassembled WGS sequence"/>
</dbReference>
<sequence length="174" mass="19493">KGPARAWIQRLDTIHREGLESRGRLRPHDKVWSSNSHTQAGNKLDLCLEGNAAMKEGELALTTIIVLESQHHEVIIDHCLVNIDDISTCDEPRVENKNEEQEGEEKGMVGNQFPNRHDDNKLAGLFRTAVPKEHNDDGLDISKSYDDIPNTHEQGMAVVHPSKQPPSHACIKTK</sequence>
<organism evidence="2 3">
    <name type="scientific">Taxus chinensis</name>
    <name type="common">Chinese yew</name>
    <name type="synonym">Taxus wallichiana var. chinensis</name>
    <dbReference type="NCBI Taxonomy" id="29808"/>
    <lineage>
        <taxon>Eukaryota</taxon>
        <taxon>Viridiplantae</taxon>
        <taxon>Streptophyta</taxon>
        <taxon>Embryophyta</taxon>
        <taxon>Tracheophyta</taxon>
        <taxon>Spermatophyta</taxon>
        <taxon>Pinopsida</taxon>
        <taxon>Pinidae</taxon>
        <taxon>Conifers II</taxon>
        <taxon>Cupressales</taxon>
        <taxon>Taxaceae</taxon>
        <taxon>Taxus</taxon>
    </lineage>
</organism>
<dbReference type="EMBL" id="JAHRHJ020000001">
    <property type="protein sequence ID" value="KAH9329869.1"/>
    <property type="molecule type" value="Genomic_DNA"/>
</dbReference>
<name>A0AA38LN10_TAXCH</name>
<evidence type="ECO:0000256" key="1">
    <source>
        <dbReference type="SAM" id="MobiDB-lite"/>
    </source>
</evidence>